<dbReference type="SUPFAM" id="SSF103473">
    <property type="entry name" value="MFS general substrate transporter"/>
    <property type="match status" value="1"/>
</dbReference>
<dbReference type="InterPro" id="IPR036259">
    <property type="entry name" value="MFS_trans_sf"/>
</dbReference>
<feature type="transmembrane region" description="Helical" evidence="4">
    <location>
        <begin position="383"/>
        <end position="403"/>
    </location>
</feature>
<keyword evidence="4" id="KW-0472">Membrane</keyword>
<feature type="transmembrane region" description="Helical" evidence="4">
    <location>
        <begin position="71"/>
        <end position="92"/>
    </location>
</feature>
<evidence type="ECO:0000313" key="5">
    <source>
        <dbReference type="EMBL" id="TRM63707.1"/>
    </source>
</evidence>
<evidence type="ECO:0000256" key="3">
    <source>
        <dbReference type="SAM" id="MobiDB-lite"/>
    </source>
</evidence>
<reference evidence="5 6" key="1">
    <citation type="journal article" date="2019" name="New Phytol.">
        <title>Comparative genomics reveals unique wood-decay strategies and fruiting body development in the Schizophyllaceae.</title>
        <authorList>
            <person name="Almasi E."/>
            <person name="Sahu N."/>
            <person name="Krizsan K."/>
            <person name="Balint B."/>
            <person name="Kovacs G.M."/>
            <person name="Kiss B."/>
            <person name="Cseklye J."/>
            <person name="Drula E."/>
            <person name="Henrissat B."/>
            <person name="Nagy I."/>
            <person name="Chovatia M."/>
            <person name="Adam C."/>
            <person name="LaButti K."/>
            <person name="Lipzen A."/>
            <person name="Riley R."/>
            <person name="Grigoriev I.V."/>
            <person name="Nagy L.G."/>
        </authorList>
    </citation>
    <scope>NUCLEOTIDE SEQUENCE [LARGE SCALE GENOMIC DNA]</scope>
    <source>
        <strain evidence="5 6">NL-1724</strain>
    </source>
</reference>
<keyword evidence="6" id="KW-1185">Reference proteome</keyword>
<feature type="transmembrane region" description="Helical" evidence="4">
    <location>
        <begin position="170"/>
        <end position="193"/>
    </location>
</feature>
<dbReference type="GO" id="GO:0016020">
    <property type="term" value="C:membrane"/>
    <property type="evidence" value="ECO:0007669"/>
    <property type="project" value="UniProtKB-SubCell"/>
</dbReference>
<name>A0A550CFX5_9AGAR</name>
<organism evidence="5 6">
    <name type="scientific">Schizophyllum amplum</name>
    <dbReference type="NCBI Taxonomy" id="97359"/>
    <lineage>
        <taxon>Eukaryota</taxon>
        <taxon>Fungi</taxon>
        <taxon>Dikarya</taxon>
        <taxon>Basidiomycota</taxon>
        <taxon>Agaricomycotina</taxon>
        <taxon>Agaricomycetes</taxon>
        <taxon>Agaricomycetidae</taxon>
        <taxon>Agaricales</taxon>
        <taxon>Schizophyllaceae</taxon>
        <taxon>Schizophyllum</taxon>
    </lineage>
</organism>
<feature type="transmembrane region" description="Helical" evidence="4">
    <location>
        <begin position="112"/>
        <end position="134"/>
    </location>
</feature>
<feature type="transmembrane region" description="Helical" evidence="4">
    <location>
        <begin position="466"/>
        <end position="485"/>
    </location>
</feature>
<dbReference type="Pfam" id="PF07690">
    <property type="entry name" value="MFS_1"/>
    <property type="match status" value="1"/>
</dbReference>
<accession>A0A550CFX5</accession>
<dbReference type="OrthoDB" id="2213137at2759"/>
<dbReference type="InterPro" id="IPR050327">
    <property type="entry name" value="Proton-linked_MCT"/>
</dbReference>
<dbReference type="PANTHER" id="PTHR11360:SF287">
    <property type="entry name" value="MFS MONOCARBOXYLATE TRANSPORTER"/>
    <property type="match status" value="1"/>
</dbReference>
<feature type="transmembrane region" description="Helical" evidence="4">
    <location>
        <begin position="239"/>
        <end position="255"/>
    </location>
</feature>
<feature type="compositionally biased region" description="Polar residues" evidence="3">
    <location>
        <begin position="27"/>
        <end position="61"/>
    </location>
</feature>
<feature type="transmembrane region" description="Helical" evidence="4">
    <location>
        <begin position="282"/>
        <end position="305"/>
    </location>
</feature>
<comment type="similarity">
    <text evidence="2">Belongs to the major facilitator superfamily. Monocarboxylate porter (TC 2.A.1.13) family.</text>
</comment>
<proteinExistence type="inferred from homology"/>
<feature type="transmembrane region" description="Helical" evidence="4">
    <location>
        <begin position="205"/>
        <end position="227"/>
    </location>
</feature>
<comment type="caution">
    <text evidence="5">The sequence shown here is derived from an EMBL/GenBank/DDBJ whole genome shotgun (WGS) entry which is preliminary data.</text>
</comment>
<keyword evidence="4" id="KW-1133">Transmembrane helix</keyword>
<feature type="transmembrane region" description="Helical" evidence="4">
    <location>
        <begin position="146"/>
        <end position="164"/>
    </location>
</feature>
<sequence>MPHHTDLIELESRPSSCRHSSIDDDVTQLTVEPSSSTSRADVSSQPSLTDFASQSTRNGSSLPPADQGIQAWSFLVAAFVVEAIVWSFPFAYGVFLESYLSDPVYSSQSHAITLLPLIGTISSGIMYCSGVVLYPTIVRYPRMRRPSVWVGAALCAASLFGASYTTRIPVLFGLQGVLYALGGNFLYFPTIFYMNEWFIRLRGTASGIVFAGTAAGGLILPLAFPALIDRYGAAKSLRIYSIAIACMLLPVLPWIRGRLPHTRIYGPAPRASNRQWIKNPSWWLYTMANLVQGFGHFMPIVWLPILVSKSISSSSAFASELSLSALQSAGALAALNGASVVGGLVMGYLSDHFNAWLLALGSLISTALATFVLWGIFGNTFAGLIAFGLAYGIVAGSWSSLWMSFARSYAKEEPGLSTTLFGYICLGRGIGNVMSTPIATALIGAKSYAMASATGFAVGGGRFESMIIYSGTCFVASTGLAVFGWRSDMWSFRRQ</sequence>
<feature type="transmembrane region" description="Helical" evidence="4">
    <location>
        <begin position="356"/>
        <end position="377"/>
    </location>
</feature>
<dbReference type="Proteomes" id="UP000320762">
    <property type="component" value="Unassembled WGS sequence"/>
</dbReference>
<dbReference type="Gene3D" id="1.20.1250.20">
    <property type="entry name" value="MFS general substrate transporter like domains"/>
    <property type="match status" value="2"/>
</dbReference>
<dbReference type="EMBL" id="VDMD01000009">
    <property type="protein sequence ID" value="TRM63707.1"/>
    <property type="molecule type" value="Genomic_DNA"/>
</dbReference>
<gene>
    <name evidence="5" type="ORF">BD626DRAFT_402509</name>
</gene>
<comment type="subcellular location">
    <subcellularLocation>
        <location evidence="1">Membrane</location>
        <topology evidence="1">Multi-pass membrane protein</topology>
    </subcellularLocation>
</comment>
<evidence type="ECO:0000256" key="4">
    <source>
        <dbReference type="SAM" id="Phobius"/>
    </source>
</evidence>
<evidence type="ECO:0000313" key="6">
    <source>
        <dbReference type="Proteomes" id="UP000320762"/>
    </source>
</evidence>
<feature type="compositionally biased region" description="Basic and acidic residues" evidence="3">
    <location>
        <begin position="1"/>
        <end position="12"/>
    </location>
</feature>
<keyword evidence="4" id="KW-0812">Transmembrane</keyword>
<dbReference type="InterPro" id="IPR011701">
    <property type="entry name" value="MFS"/>
</dbReference>
<feature type="transmembrane region" description="Helical" evidence="4">
    <location>
        <begin position="438"/>
        <end position="460"/>
    </location>
</feature>
<feature type="region of interest" description="Disordered" evidence="3">
    <location>
        <begin position="1"/>
        <end position="62"/>
    </location>
</feature>
<dbReference type="GO" id="GO:0022857">
    <property type="term" value="F:transmembrane transporter activity"/>
    <property type="evidence" value="ECO:0007669"/>
    <property type="project" value="InterPro"/>
</dbReference>
<feature type="transmembrane region" description="Helical" evidence="4">
    <location>
        <begin position="325"/>
        <end position="349"/>
    </location>
</feature>
<dbReference type="AlphaFoldDB" id="A0A550CFX5"/>
<evidence type="ECO:0000256" key="2">
    <source>
        <dbReference type="ARBA" id="ARBA00006727"/>
    </source>
</evidence>
<protein>
    <submittedName>
        <fullName evidence="5">Major facilitator superfamily domain-containing protein</fullName>
    </submittedName>
</protein>
<dbReference type="PANTHER" id="PTHR11360">
    <property type="entry name" value="MONOCARBOXYLATE TRANSPORTER"/>
    <property type="match status" value="1"/>
</dbReference>
<evidence type="ECO:0000256" key="1">
    <source>
        <dbReference type="ARBA" id="ARBA00004141"/>
    </source>
</evidence>